<dbReference type="EMBL" id="CAKKNE010000001">
    <property type="protein sequence ID" value="CAH0365755.1"/>
    <property type="molecule type" value="Genomic_DNA"/>
</dbReference>
<dbReference type="GO" id="GO:0016020">
    <property type="term" value="C:membrane"/>
    <property type="evidence" value="ECO:0007669"/>
    <property type="project" value="InterPro"/>
</dbReference>
<dbReference type="PANTHER" id="PTHR22911">
    <property type="entry name" value="ACYL-MALONYL CONDENSING ENZYME-RELATED"/>
    <property type="match status" value="1"/>
</dbReference>
<dbReference type="PANTHER" id="PTHR22911:SF76">
    <property type="entry name" value="EAMA DOMAIN-CONTAINING PROTEIN"/>
    <property type="match status" value="1"/>
</dbReference>
<dbReference type="AlphaFoldDB" id="A0A8J2WU96"/>
<dbReference type="Proteomes" id="UP000789595">
    <property type="component" value="Unassembled WGS sequence"/>
</dbReference>
<evidence type="ECO:0000313" key="3">
    <source>
        <dbReference type="Proteomes" id="UP000789595"/>
    </source>
</evidence>
<evidence type="ECO:0000313" key="2">
    <source>
        <dbReference type="EMBL" id="CAH0365755.1"/>
    </source>
</evidence>
<organism evidence="2 3">
    <name type="scientific">Pelagomonas calceolata</name>
    <dbReference type="NCBI Taxonomy" id="35677"/>
    <lineage>
        <taxon>Eukaryota</taxon>
        <taxon>Sar</taxon>
        <taxon>Stramenopiles</taxon>
        <taxon>Ochrophyta</taxon>
        <taxon>Pelagophyceae</taxon>
        <taxon>Pelagomonadales</taxon>
        <taxon>Pelagomonadaceae</taxon>
        <taxon>Pelagomonas</taxon>
    </lineage>
</organism>
<accession>A0A8J2WU96</accession>
<dbReference type="Pfam" id="PF00892">
    <property type="entry name" value="EamA"/>
    <property type="match status" value="1"/>
</dbReference>
<proteinExistence type="predicted"/>
<dbReference type="InterPro" id="IPR037185">
    <property type="entry name" value="EmrE-like"/>
</dbReference>
<protein>
    <recommendedName>
        <fullName evidence="1">EamA domain-containing protein</fullName>
    </recommendedName>
</protein>
<dbReference type="InterPro" id="IPR000620">
    <property type="entry name" value="EamA_dom"/>
</dbReference>
<feature type="domain" description="EamA" evidence="1">
    <location>
        <begin position="190"/>
        <end position="322"/>
    </location>
</feature>
<comment type="caution">
    <text evidence="2">The sequence shown here is derived from an EMBL/GenBank/DDBJ whole genome shotgun (WGS) entry which is preliminary data.</text>
</comment>
<evidence type="ECO:0000259" key="1">
    <source>
        <dbReference type="Pfam" id="PF00892"/>
    </source>
</evidence>
<name>A0A8J2WU96_9STRA</name>
<dbReference type="OrthoDB" id="437928at2759"/>
<gene>
    <name evidence="2" type="ORF">PECAL_1P22090</name>
</gene>
<keyword evidence="3" id="KW-1185">Reference proteome</keyword>
<dbReference type="SUPFAM" id="SSF103481">
    <property type="entry name" value="Multidrug resistance efflux transporter EmrE"/>
    <property type="match status" value="2"/>
</dbReference>
<reference evidence="2" key="1">
    <citation type="submission" date="2021-11" db="EMBL/GenBank/DDBJ databases">
        <authorList>
            <consortium name="Genoscope - CEA"/>
            <person name="William W."/>
        </authorList>
    </citation>
    <scope>NUCLEOTIDE SEQUENCE</scope>
</reference>
<sequence length="324" mass="33100">MRSQLLCTAIAVTAAMRPFAALPSHSRRRTVPRRAAKGNAVEKRDVPSQVWPVAAAAVMGISSSAALARGVAGEAAPVVIACWRVAGASALNLATRRARRGVAALDGRDATLAARSGLLLAAHFLLFFEALRRTSVLRSTILVGLCPLWVGLADRISGREVPDAFWLGCASAVAGTAVLAGDASGAAAVTGDALAAASGVLWAAYILAGRDARARVGASTWQAGVCLAATCVLAPAALLRGDALWGFSRRTSLLLAGFVLGPQLVGHQGLTYVVKYLPARQVAALTLLEPVGATALAALFFGEIPTRVACFGAALVTAGVFAAL</sequence>